<reference evidence="1" key="1">
    <citation type="journal article" date="2018" name="Nat. Plants">
        <title>Whole-genome landscape of Medicago truncatula symbiotic genes.</title>
        <authorList>
            <person name="Pecrix Y."/>
            <person name="Gamas P."/>
            <person name="Carrere S."/>
        </authorList>
    </citation>
    <scope>NUCLEOTIDE SEQUENCE</scope>
    <source>
        <tissue evidence="1">Leaves</tissue>
    </source>
</reference>
<protein>
    <submittedName>
        <fullName evidence="1">Uncharacterized protein</fullName>
    </submittedName>
</protein>
<organism evidence="1">
    <name type="scientific">Medicago truncatula</name>
    <name type="common">Barrel medic</name>
    <name type="synonym">Medicago tribuloides</name>
    <dbReference type="NCBI Taxonomy" id="3880"/>
    <lineage>
        <taxon>Eukaryota</taxon>
        <taxon>Viridiplantae</taxon>
        <taxon>Streptophyta</taxon>
        <taxon>Embryophyta</taxon>
        <taxon>Tracheophyta</taxon>
        <taxon>Spermatophyta</taxon>
        <taxon>Magnoliopsida</taxon>
        <taxon>eudicotyledons</taxon>
        <taxon>Gunneridae</taxon>
        <taxon>Pentapetalae</taxon>
        <taxon>rosids</taxon>
        <taxon>fabids</taxon>
        <taxon>Fabales</taxon>
        <taxon>Fabaceae</taxon>
        <taxon>Papilionoideae</taxon>
        <taxon>50 kb inversion clade</taxon>
        <taxon>NPAAA clade</taxon>
        <taxon>Hologalegina</taxon>
        <taxon>IRL clade</taxon>
        <taxon>Trifolieae</taxon>
        <taxon>Medicago</taxon>
    </lineage>
</organism>
<gene>
    <name evidence="1" type="ORF">MtrunA17_Chr3g0099191</name>
</gene>
<sequence>MLREALNFTPLKPIEGFPSYTVPLVGQSEECFPSSFRPFTGCSVLGSTPLPFLSPFNFIIKLVSFWRLLPSINIGVGIGSYSPTHPRPNLQSAGSAC</sequence>
<proteinExistence type="predicted"/>
<comment type="caution">
    <text evidence="1">The sequence shown here is derived from an EMBL/GenBank/DDBJ whole genome shotgun (WGS) entry which is preliminary data.</text>
</comment>
<accession>A0A396IRJ9</accession>
<name>A0A396IRJ9_MEDTR</name>
<dbReference type="Proteomes" id="UP000265566">
    <property type="component" value="Chromosome 3"/>
</dbReference>
<dbReference type="AlphaFoldDB" id="A0A396IRJ9"/>
<dbReference type="Gramene" id="rna15258">
    <property type="protein sequence ID" value="RHN67113.1"/>
    <property type="gene ID" value="gene15258"/>
</dbReference>
<evidence type="ECO:0000313" key="1">
    <source>
        <dbReference type="EMBL" id="RHN67113.1"/>
    </source>
</evidence>
<dbReference type="EMBL" id="PSQE01000003">
    <property type="protein sequence ID" value="RHN67113.1"/>
    <property type="molecule type" value="Genomic_DNA"/>
</dbReference>